<dbReference type="PANTHER" id="PTHR47354">
    <property type="entry name" value="NADH OXIDOREDUCTASE HCR"/>
    <property type="match status" value="1"/>
</dbReference>
<evidence type="ECO:0000256" key="2">
    <source>
        <dbReference type="ARBA" id="ARBA00004141"/>
    </source>
</evidence>
<evidence type="ECO:0000256" key="13">
    <source>
        <dbReference type="SAM" id="Phobius"/>
    </source>
</evidence>
<evidence type="ECO:0000256" key="10">
    <source>
        <dbReference type="ARBA" id="ARBA00023004"/>
    </source>
</evidence>
<keyword evidence="16" id="KW-1185">Reference proteome</keyword>
<feature type="transmembrane region" description="Helical" evidence="13">
    <location>
        <begin position="80"/>
        <end position="98"/>
    </location>
</feature>
<feature type="transmembrane region" description="Helical" evidence="13">
    <location>
        <begin position="7"/>
        <end position="27"/>
    </location>
</feature>
<keyword evidence="6" id="KW-0479">Metal-binding</keyword>
<dbReference type="GO" id="GO:0016491">
    <property type="term" value="F:oxidoreductase activity"/>
    <property type="evidence" value="ECO:0007669"/>
    <property type="project" value="UniProtKB-KW"/>
</dbReference>
<proteinExistence type="predicted"/>
<sequence length="450" mass="49976">MRNIKIAFWLIALVPAALYLLIDPSLWQPAGFIPFRASMMQLTGVVAIVFMSVAMLLALRPRALEGWFGGLDKMYRLHKWLGIGALVLSILHWMWSQAPGWAISLGLFERGQRPPRTVIEEPVRAFFASQRGFAEGIGEWAFYAAVILLVLALVRYFPYRWFYKTHRLIAIAYLVLALHAVVLFSFDNWATPLGWLVALLLAGGTVAAVLALADRVGASRRVIGRLAELRFYPGVRTVETRIEVGQGWPGHKAGQFAFAMSDPAEGPHPYTIASAWNDTTRHVTLIAKQLGDHTGRLREKLAIGQPIRLEGPYGCFTFDDACPHQVWIAGGIGITPFIGRMEQLAREAAGTEPSRRQTVDLFHSTSDVDEDALAKLAADASAANIRLHLMIDSRDGFLTGERIRAAVPNWREASLWFCGPAGFGDALRRDFAAQGFPVGPRFHQELFSMR</sequence>
<keyword evidence="4 13" id="KW-0812">Transmembrane</keyword>
<keyword evidence="12 13" id="KW-0472">Membrane</keyword>
<dbReference type="InterPro" id="IPR017938">
    <property type="entry name" value="Riboflavin_synthase-like_b-brl"/>
</dbReference>
<dbReference type="Gene3D" id="1.20.120.1770">
    <property type="match status" value="1"/>
</dbReference>
<evidence type="ECO:0000256" key="11">
    <source>
        <dbReference type="ARBA" id="ARBA00023014"/>
    </source>
</evidence>
<evidence type="ECO:0000256" key="7">
    <source>
        <dbReference type="ARBA" id="ARBA00022827"/>
    </source>
</evidence>
<comment type="subcellular location">
    <subcellularLocation>
        <location evidence="2">Membrane</location>
        <topology evidence="2">Multi-pass membrane protein</topology>
    </subcellularLocation>
</comment>
<dbReference type="RefSeq" id="WP_266338925.1">
    <property type="nucleotide sequence ID" value="NZ_JAPKNK010000004.1"/>
</dbReference>
<dbReference type="InterPro" id="IPR050415">
    <property type="entry name" value="MRET"/>
</dbReference>
<dbReference type="InterPro" id="IPR017927">
    <property type="entry name" value="FAD-bd_FR_type"/>
</dbReference>
<dbReference type="Proteomes" id="UP001144805">
    <property type="component" value="Unassembled WGS sequence"/>
</dbReference>
<evidence type="ECO:0000313" key="16">
    <source>
        <dbReference type="Proteomes" id="UP001144805"/>
    </source>
</evidence>
<dbReference type="GO" id="GO:0050660">
    <property type="term" value="F:flavin adenine dinucleotide binding"/>
    <property type="evidence" value="ECO:0007669"/>
    <property type="project" value="TreeGrafter"/>
</dbReference>
<evidence type="ECO:0000256" key="12">
    <source>
        <dbReference type="ARBA" id="ARBA00023136"/>
    </source>
</evidence>
<dbReference type="GO" id="GO:0051537">
    <property type="term" value="F:2 iron, 2 sulfur cluster binding"/>
    <property type="evidence" value="ECO:0007669"/>
    <property type="project" value="UniProtKB-KW"/>
</dbReference>
<accession>A0A9X3IKY4</accession>
<evidence type="ECO:0000256" key="9">
    <source>
        <dbReference type="ARBA" id="ARBA00023002"/>
    </source>
</evidence>
<evidence type="ECO:0000256" key="5">
    <source>
        <dbReference type="ARBA" id="ARBA00022714"/>
    </source>
</evidence>
<organism evidence="15 16">
    <name type="scientific">Kaistia nematophila</name>
    <dbReference type="NCBI Taxonomy" id="2994654"/>
    <lineage>
        <taxon>Bacteria</taxon>
        <taxon>Pseudomonadati</taxon>
        <taxon>Pseudomonadota</taxon>
        <taxon>Alphaproteobacteria</taxon>
        <taxon>Hyphomicrobiales</taxon>
        <taxon>Kaistiaceae</taxon>
        <taxon>Kaistia</taxon>
    </lineage>
</organism>
<evidence type="ECO:0000256" key="4">
    <source>
        <dbReference type="ARBA" id="ARBA00022692"/>
    </source>
</evidence>
<dbReference type="Gene3D" id="3.40.50.80">
    <property type="entry name" value="Nucleotide-binding domain of ferredoxin-NADP reductase (FNR) module"/>
    <property type="match status" value="1"/>
</dbReference>
<dbReference type="GO" id="GO:0016020">
    <property type="term" value="C:membrane"/>
    <property type="evidence" value="ECO:0007669"/>
    <property type="project" value="UniProtKB-SubCell"/>
</dbReference>
<evidence type="ECO:0000256" key="3">
    <source>
        <dbReference type="ARBA" id="ARBA00022630"/>
    </source>
</evidence>
<keyword evidence="3" id="KW-0285">Flavoprotein</keyword>
<dbReference type="InterPro" id="IPR039261">
    <property type="entry name" value="FNR_nucleotide-bd"/>
</dbReference>
<keyword evidence="11" id="KW-0411">Iron-sulfur</keyword>
<feature type="transmembrane region" description="Helical" evidence="13">
    <location>
        <begin position="39"/>
        <end position="59"/>
    </location>
</feature>
<dbReference type="InterPro" id="IPR013130">
    <property type="entry name" value="Fe3_Rdtase_TM_dom"/>
</dbReference>
<evidence type="ECO:0000256" key="1">
    <source>
        <dbReference type="ARBA" id="ARBA00001974"/>
    </source>
</evidence>
<comment type="cofactor">
    <cofactor evidence="1">
        <name>FAD</name>
        <dbReference type="ChEBI" id="CHEBI:57692"/>
    </cofactor>
</comment>
<dbReference type="GO" id="GO:0046872">
    <property type="term" value="F:metal ion binding"/>
    <property type="evidence" value="ECO:0007669"/>
    <property type="project" value="UniProtKB-KW"/>
</dbReference>
<keyword evidence="9" id="KW-0560">Oxidoreductase</keyword>
<feature type="transmembrane region" description="Helical" evidence="13">
    <location>
        <begin position="140"/>
        <end position="157"/>
    </location>
</feature>
<dbReference type="CDD" id="cd06198">
    <property type="entry name" value="FNR_like_3"/>
    <property type="match status" value="1"/>
</dbReference>
<evidence type="ECO:0000313" key="15">
    <source>
        <dbReference type="EMBL" id="MCX5569958.1"/>
    </source>
</evidence>
<keyword evidence="10" id="KW-0408">Iron</keyword>
<evidence type="ECO:0000256" key="8">
    <source>
        <dbReference type="ARBA" id="ARBA00022989"/>
    </source>
</evidence>
<reference evidence="15" key="1">
    <citation type="submission" date="2022-11" db="EMBL/GenBank/DDBJ databases">
        <title>Biodiversity and phylogenetic relationships of bacteria.</title>
        <authorList>
            <person name="Machado R.A.R."/>
            <person name="Bhat A."/>
            <person name="Loulou A."/>
            <person name="Kallel S."/>
        </authorList>
    </citation>
    <scope>NUCLEOTIDE SEQUENCE</scope>
    <source>
        <strain evidence="15">K-TC2</strain>
    </source>
</reference>
<keyword evidence="7" id="KW-0274">FAD</keyword>
<feature type="domain" description="FAD-binding FR-type" evidence="14">
    <location>
        <begin position="209"/>
        <end position="319"/>
    </location>
</feature>
<dbReference type="AlphaFoldDB" id="A0A9X3IKY4"/>
<gene>
    <name evidence="15" type="ORF">OSH07_12195</name>
</gene>
<keyword evidence="5" id="KW-0001">2Fe-2S</keyword>
<comment type="caution">
    <text evidence="15">The sequence shown here is derived from an EMBL/GenBank/DDBJ whole genome shotgun (WGS) entry which is preliminary data.</text>
</comment>
<name>A0A9X3IKY4_9HYPH</name>
<evidence type="ECO:0000256" key="6">
    <source>
        <dbReference type="ARBA" id="ARBA00022723"/>
    </source>
</evidence>
<keyword evidence="8 13" id="KW-1133">Transmembrane helix</keyword>
<dbReference type="SUPFAM" id="SSF63380">
    <property type="entry name" value="Riboflavin synthase domain-like"/>
    <property type="match status" value="1"/>
</dbReference>
<evidence type="ECO:0000259" key="14">
    <source>
        <dbReference type="PROSITE" id="PS51384"/>
    </source>
</evidence>
<dbReference type="Pfam" id="PF01794">
    <property type="entry name" value="Ferric_reduct"/>
    <property type="match status" value="1"/>
</dbReference>
<dbReference type="PROSITE" id="PS51384">
    <property type="entry name" value="FAD_FR"/>
    <property type="match status" value="1"/>
</dbReference>
<feature type="transmembrane region" description="Helical" evidence="13">
    <location>
        <begin position="192"/>
        <end position="213"/>
    </location>
</feature>
<protein>
    <submittedName>
        <fullName evidence="15">Ferric reductase-like transmembrane domain-containing protein</fullName>
    </submittedName>
</protein>
<dbReference type="EMBL" id="JAPKNK010000004">
    <property type="protein sequence ID" value="MCX5569958.1"/>
    <property type="molecule type" value="Genomic_DNA"/>
</dbReference>
<dbReference type="PRINTS" id="PR00409">
    <property type="entry name" value="PHDIOXRDTASE"/>
</dbReference>
<dbReference type="PANTHER" id="PTHR47354:SF8">
    <property type="entry name" value="1,2-PHENYLACETYL-COA EPOXIDASE, SUBUNIT E"/>
    <property type="match status" value="1"/>
</dbReference>
<dbReference type="SUPFAM" id="SSF52343">
    <property type="entry name" value="Ferredoxin reductase-like, C-terminal NADP-linked domain"/>
    <property type="match status" value="1"/>
</dbReference>
<dbReference type="Gene3D" id="2.40.30.10">
    <property type="entry name" value="Translation factors"/>
    <property type="match status" value="1"/>
</dbReference>
<feature type="transmembrane region" description="Helical" evidence="13">
    <location>
        <begin position="169"/>
        <end position="186"/>
    </location>
</feature>